<organism evidence="1 2">
    <name type="scientific">Oryza sativa subsp. japonica</name>
    <name type="common">Rice</name>
    <dbReference type="NCBI Taxonomy" id="39947"/>
    <lineage>
        <taxon>Eukaryota</taxon>
        <taxon>Viridiplantae</taxon>
        <taxon>Streptophyta</taxon>
        <taxon>Embryophyta</taxon>
        <taxon>Tracheophyta</taxon>
        <taxon>Spermatophyta</taxon>
        <taxon>Magnoliopsida</taxon>
        <taxon>Liliopsida</taxon>
        <taxon>Poales</taxon>
        <taxon>Poaceae</taxon>
        <taxon>BOP clade</taxon>
        <taxon>Oryzoideae</taxon>
        <taxon>Oryzeae</taxon>
        <taxon>Oryzinae</taxon>
        <taxon>Oryza</taxon>
        <taxon>Oryza sativa</taxon>
    </lineage>
</organism>
<gene>
    <name evidence="1" type="primary">P0633E08.19</name>
</gene>
<protein>
    <submittedName>
        <fullName evidence="1">Uncharacterized protein</fullName>
    </submittedName>
</protein>
<evidence type="ECO:0000313" key="1">
    <source>
        <dbReference type="EMBL" id="BAD32913.1"/>
    </source>
</evidence>
<dbReference type="EMBL" id="AP003622">
    <property type="protein sequence ID" value="BAD32913.1"/>
    <property type="molecule type" value="Genomic_DNA"/>
</dbReference>
<accession>Q69X88</accession>
<dbReference type="AlphaFoldDB" id="Q69X88"/>
<proteinExistence type="predicted"/>
<reference evidence="2" key="1">
    <citation type="journal article" date="2005" name="Nature">
        <title>The map-based sequence of the rice genome.</title>
        <authorList>
            <consortium name="International rice genome sequencing project (IRGSP)"/>
            <person name="Matsumoto T."/>
            <person name="Wu J."/>
            <person name="Kanamori H."/>
            <person name="Katayose Y."/>
            <person name="Fujisawa M."/>
            <person name="Namiki N."/>
            <person name="Mizuno H."/>
            <person name="Yamamoto K."/>
            <person name="Antonio B.A."/>
            <person name="Baba T."/>
            <person name="Sakata K."/>
            <person name="Nagamura Y."/>
            <person name="Aoki H."/>
            <person name="Arikawa K."/>
            <person name="Arita K."/>
            <person name="Bito T."/>
            <person name="Chiden Y."/>
            <person name="Fujitsuka N."/>
            <person name="Fukunaka R."/>
            <person name="Hamada M."/>
            <person name="Harada C."/>
            <person name="Hayashi A."/>
            <person name="Hijishita S."/>
            <person name="Honda M."/>
            <person name="Hosokawa S."/>
            <person name="Ichikawa Y."/>
            <person name="Idonuma A."/>
            <person name="Iijima M."/>
            <person name="Ikeda M."/>
            <person name="Ikeno M."/>
            <person name="Ito K."/>
            <person name="Ito S."/>
            <person name="Ito T."/>
            <person name="Ito Y."/>
            <person name="Ito Y."/>
            <person name="Iwabuchi A."/>
            <person name="Kamiya K."/>
            <person name="Karasawa W."/>
            <person name="Kurita K."/>
            <person name="Katagiri S."/>
            <person name="Kikuta A."/>
            <person name="Kobayashi H."/>
            <person name="Kobayashi N."/>
            <person name="Machita K."/>
            <person name="Maehara T."/>
            <person name="Masukawa M."/>
            <person name="Mizubayashi T."/>
            <person name="Mukai Y."/>
            <person name="Nagasaki H."/>
            <person name="Nagata Y."/>
            <person name="Naito S."/>
            <person name="Nakashima M."/>
            <person name="Nakama Y."/>
            <person name="Nakamichi Y."/>
            <person name="Nakamura M."/>
            <person name="Meguro A."/>
            <person name="Negishi M."/>
            <person name="Ohta I."/>
            <person name="Ohta T."/>
            <person name="Okamoto M."/>
            <person name="Ono N."/>
            <person name="Saji S."/>
            <person name="Sakaguchi M."/>
            <person name="Sakai K."/>
            <person name="Shibata M."/>
            <person name="Shimokawa T."/>
            <person name="Song J."/>
            <person name="Takazaki Y."/>
            <person name="Terasawa K."/>
            <person name="Tsugane M."/>
            <person name="Tsuji K."/>
            <person name="Ueda S."/>
            <person name="Waki K."/>
            <person name="Yamagata H."/>
            <person name="Yamamoto M."/>
            <person name="Yamamoto S."/>
            <person name="Yamane H."/>
            <person name="Yoshiki S."/>
            <person name="Yoshihara R."/>
            <person name="Yukawa K."/>
            <person name="Zhong H."/>
            <person name="Yano M."/>
            <person name="Yuan Q."/>
            <person name="Ouyang S."/>
            <person name="Liu J."/>
            <person name="Jones K.M."/>
            <person name="Gansberger K."/>
            <person name="Moffat K."/>
            <person name="Hill J."/>
            <person name="Bera J."/>
            <person name="Fadrosh D."/>
            <person name="Jin S."/>
            <person name="Johri S."/>
            <person name="Kim M."/>
            <person name="Overton L."/>
            <person name="Reardon M."/>
            <person name="Tsitrin T."/>
            <person name="Vuong H."/>
            <person name="Weaver B."/>
            <person name="Ciecko A."/>
            <person name="Tallon L."/>
            <person name="Jackson J."/>
            <person name="Pai G."/>
            <person name="Aken S.V."/>
            <person name="Utterback T."/>
            <person name="Reidmuller S."/>
            <person name="Feldblyum T."/>
            <person name="Hsiao J."/>
            <person name="Zismann V."/>
            <person name="Iobst S."/>
            <person name="de Vazeille A.R."/>
            <person name="Buell C.R."/>
            <person name="Ying K."/>
            <person name="Li Y."/>
            <person name="Lu T."/>
            <person name="Huang Y."/>
            <person name="Zhao Q."/>
            <person name="Feng Q."/>
            <person name="Zhang L."/>
            <person name="Zhu J."/>
            <person name="Weng Q."/>
            <person name="Mu J."/>
            <person name="Lu Y."/>
            <person name="Fan D."/>
            <person name="Liu Y."/>
            <person name="Guan J."/>
            <person name="Zhang Y."/>
            <person name="Yu S."/>
            <person name="Liu X."/>
            <person name="Zhang Y."/>
            <person name="Hong G."/>
            <person name="Han B."/>
            <person name="Choisne N."/>
            <person name="Demange N."/>
            <person name="Orjeda G."/>
            <person name="Samain S."/>
            <person name="Cattolico L."/>
            <person name="Pelletier E."/>
            <person name="Couloux A."/>
            <person name="Segurens B."/>
            <person name="Wincker P."/>
            <person name="D'Hont A."/>
            <person name="Scarpelli C."/>
            <person name="Weissenbach J."/>
            <person name="Salanoubat M."/>
            <person name="Quetier F."/>
            <person name="Yu Y."/>
            <person name="Kim H.R."/>
            <person name="Rambo T."/>
            <person name="Currie J."/>
            <person name="Collura K."/>
            <person name="Luo M."/>
            <person name="Yang T."/>
            <person name="Ammiraju J.S.S."/>
            <person name="Engler F."/>
            <person name="Soderlund C."/>
            <person name="Wing R.A."/>
            <person name="Palmer L.E."/>
            <person name="de la Bastide M."/>
            <person name="Spiegel L."/>
            <person name="Nascimento L."/>
            <person name="Zutavern T."/>
            <person name="O'Shaughnessy A."/>
            <person name="Dike S."/>
            <person name="Dedhia N."/>
            <person name="Preston R."/>
            <person name="Balija V."/>
            <person name="McCombie W.R."/>
            <person name="Chow T."/>
            <person name="Chen H."/>
            <person name="Chung M."/>
            <person name="Chen C."/>
            <person name="Shaw J."/>
            <person name="Wu H."/>
            <person name="Hsiao K."/>
            <person name="Chao Y."/>
            <person name="Chu M."/>
            <person name="Cheng C."/>
            <person name="Hour A."/>
            <person name="Lee P."/>
            <person name="Lin S."/>
            <person name="Lin Y."/>
            <person name="Liou J."/>
            <person name="Liu S."/>
            <person name="Hsing Y."/>
            <person name="Raghuvanshi S."/>
            <person name="Mohanty A."/>
            <person name="Bharti A.K."/>
            <person name="Gaur A."/>
            <person name="Gupta V."/>
            <person name="Kumar D."/>
            <person name="Ravi V."/>
            <person name="Vij S."/>
            <person name="Kapur A."/>
            <person name="Khurana P."/>
            <person name="Khurana P."/>
            <person name="Khurana J.P."/>
            <person name="Tyagi A.K."/>
            <person name="Gaikwad K."/>
            <person name="Singh A."/>
            <person name="Dalal V."/>
            <person name="Srivastava S."/>
            <person name="Dixit A."/>
            <person name="Pal A.K."/>
            <person name="Ghazi I.A."/>
            <person name="Yadav M."/>
            <person name="Pandit A."/>
            <person name="Bhargava A."/>
            <person name="Sureshbabu K."/>
            <person name="Batra K."/>
            <person name="Sharma T.R."/>
            <person name="Mohapatra T."/>
            <person name="Singh N.K."/>
            <person name="Messing J."/>
            <person name="Nelson A.B."/>
            <person name="Fuks G."/>
            <person name="Kavchok S."/>
            <person name="Keizer G."/>
            <person name="Linton E."/>
            <person name="Llaca V."/>
            <person name="Song R."/>
            <person name="Tanyolac B."/>
            <person name="Young S."/>
            <person name="Ho-Il K."/>
            <person name="Hahn J.H."/>
            <person name="Sangsakoo G."/>
            <person name="Vanavichit A."/>
            <person name="de Mattos Luiz.A.T."/>
            <person name="Zimmer P.D."/>
            <person name="Malone G."/>
            <person name="Dellagostin O."/>
            <person name="de Oliveira A.C."/>
            <person name="Bevan M."/>
            <person name="Bancroft I."/>
            <person name="Minx P."/>
            <person name="Cordum H."/>
            <person name="Wilson R."/>
            <person name="Cheng Z."/>
            <person name="Jin W."/>
            <person name="Jiang J."/>
            <person name="Leong S.A."/>
            <person name="Iwama H."/>
            <person name="Gojobori T."/>
            <person name="Itoh T."/>
            <person name="Niimura Y."/>
            <person name="Fujii Y."/>
            <person name="Habara T."/>
            <person name="Sakai H."/>
            <person name="Sato Y."/>
            <person name="Wilson G."/>
            <person name="Kumar K."/>
            <person name="McCouch S."/>
            <person name="Juretic N."/>
            <person name="Hoen D."/>
            <person name="Wright S."/>
            <person name="Bruskiewich R."/>
            <person name="Bureau T."/>
            <person name="Miyao A."/>
            <person name="Hirochika H."/>
            <person name="Nishikawa T."/>
            <person name="Kadowaki K."/>
            <person name="Sugiura M."/>
            <person name="Burr B."/>
            <person name="Sasaki T."/>
        </authorList>
    </citation>
    <scope>NUCLEOTIDE SEQUENCE [LARGE SCALE GENOMIC DNA]</scope>
    <source>
        <strain evidence="2">cv. Nipponbare</strain>
    </source>
</reference>
<sequence length="57" mass="6094">MFKARRQDAWPAGDRFGLPSAGVTDSVSASSKYCPNENFSGVRGVVANAKLSVDFEV</sequence>
<evidence type="ECO:0000313" key="2">
    <source>
        <dbReference type="Proteomes" id="UP000000763"/>
    </source>
</evidence>
<name>Q69X88_ORYSJ</name>
<reference evidence="2" key="2">
    <citation type="journal article" date="2008" name="Nucleic Acids Res.">
        <title>The rice annotation project database (RAP-DB): 2008 update.</title>
        <authorList>
            <consortium name="The rice annotation project (RAP)"/>
        </authorList>
    </citation>
    <scope>GENOME REANNOTATION</scope>
    <source>
        <strain evidence="2">cv. Nipponbare</strain>
    </source>
</reference>
<dbReference type="Proteomes" id="UP000000763">
    <property type="component" value="Chromosome 6"/>
</dbReference>